<dbReference type="RefSeq" id="WP_078693903.1">
    <property type="nucleotide sequence ID" value="NZ_FUWX01000009.1"/>
</dbReference>
<keyword evidence="1" id="KW-0472">Membrane</keyword>
<keyword evidence="1" id="KW-1133">Transmembrane helix</keyword>
<evidence type="ECO:0000313" key="2">
    <source>
        <dbReference type="EMBL" id="SJZ72788.1"/>
    </source>
</evidence>
<feature type="transmembrane region" description="Helical" evidence="1">
    <location>
        <begin position="73"/>
        <end position="95"/>
    </location>
</feature>
<organism evidence="2 3">
    <name type="scientific">Cetobacterium ceti</name>
    <dbReference type="NCBI Taxonomy" id="180163"/>
    <lineage>
        <taxon>Bacteria</taxon>
        <taxon>Fusobacteriati</taxon>
        <taxon>Fusobacteriota</taxon>
        <taxon>Fusobacteriia</taxon>
        <taxon>Fusobacteriales</taxon>
        <taxon>Fusobacteriaceae</taxon>
        <taxon>Cetobacterium</taxon>
    </lineage>
</organism>
<feature type="transmembrane region" description="Helical" evidence="1">
    <location>
        <begin position="43"/>
        <end position="66"/>
    </location>
</feature>
<dbReference type="PANTHER" id="PTHR34989">
    <property type="entry name" value="PROTEIN HDED"/>
    <property type="match status" value="1"/>
</dbReference>
<feature type="transmembrane region" description="Helical" evidence="1">
    <location>
        <begin position="143"/>
        <end position="162"/>
    </location>
</feature>
<dbReference type="PANTHER" id="PTHR34989:SF1">
    <property type="entry name" value="PROTEIN HDED"/>
    <property type="match status" value="1"/>
</dbReference>
<protein>
    <submittedName>
        <fullName evidence="2">Uncharacterized membrane protein HdeD, DUF308 family</fullName>
    </submittedName>
</protein>
<evidence type="ECO:0000313" key="3">
    <source>
        <dbReference type="Proteomes" id="UP000191153"/>
    </source>
</evidence>
<dbReference type="GO" id="GO:0005886">
    <property type="term" value="C:plasma membrane"/>
    <property type="evidence" value="ECO:0007669"/>
    <property type="project" value="TreeGrafter"/>
</dbReference>
<feature type="transmembrane region" description="Helical" evidence="1">
    <location>
        <begin position="168"/>
        <end position="187"/>
    </location>
</feature>
<dbReference type="InterPro" id="IPR052712">
    <property type="entry name" value="Acid_resist_chaperone_HdeD"/>
</dbReference>
<keyword evidence="3" id="KW-1185">Reference proteome</keyword>
<sequence>MIQGFDFFDLGNSLKKMWKYYLVIGIIFLLFGIFAIFKPEMFSLYIVAVLGWFFLFMGFGNIYYGINGKKNPAFHWGTVLFMGILEIISGIIVLLNPISSLYILTIYIGVFLIFRGASLTFAKNYSLINSENVHLHGLRSLTVINGILDMIFGVLAIIVPIFAEAVLVYTLAFYILFAGLLLLVFAFQIKEALNHQN</sequence>
<dbReference type="AlphaFoldDB" id="A0A1T4N1P8"/>
<evidence type="ECO:0000256" key="1">
    <source>
        <dbReference type="SAM" id="Phobius"/>
    </source>
</evidence>
<dbReference type="EMBL" id="FUWX01000009">
    <property type="protein sequence ID" value="SJZ72788.1"/>
    <property type="molecule type" value="Genomic_DNA"/>
</dbReference>
<keyword evidence="1" id="KW-0812">Transmembrane</keyword>
<dbReference type="Pfam" id="PF03729">
    <property type="entry name" value="DUF308"/>
    <property type="match status" value="2"/>
</dbReference>
<dbReference type="InterPro" id="IPR005325">
    <property type="entry name" value="DUF308_memb"/>
</dbReference>
<accession>A0A1T4N1P8</accession>
<gene>
    <name evidence="2" type="ORF">SAMN02745174_01412</name>
</gene>
<feature type="transmembrane region" description="Helical" evidence="1">
    <location>
        <begin position="20"/>
        <end position="37"/>
    </location>
</feature>
<feature type="transmembrane region" description="Helical" evidence="1">
    <location>
        <begin position="101"/>
        <end position="122"/>
    </location>
</feature>
<name>A0A1T4N1P8_9FUSO</name>
<dbReference type="Proteomes" id="UP000191153">
    <property type="component" value="Unassembled WGS sequence"/>
</dbReference>
<dbReference type="OrthoDB" id="87524at2"/>
<proteinExistence type="predicted"/>
<dbReference type="STRING" id="180163.SAMN02745174_01412"/>
<reference evidence="2 3" key="1">
    <citation type="submission" date="2017-02" db="EMBL/GenBank/DDBJ databases">
        <authorList>
            <person name="Peterson S.W."/>
        </authorList>
    </citation>
    <scope>NUCLEOTIDE SEQUENCE [LARGE SCALE GENOMIC DNA]</scope>
    <source>
        <strain evidence="2 3">ATCC 700028</strain>
    </source>
</reference>